<dbReference type="GO" id="GO:0004674">
    <property type="term" value="F:protein serine/threonine kinase activity"/>
    <property type="evidence" value="ECO:0007669"/>
    <property type="project" value="UniProtKB-KW"/>
</dbReference>
<organism evidence="11 12">
    <name type="scientific">Thiorhodococcus minor</name>
    <dbReference type="NCBI Taxonomy" id="57489"/>
    <lineage>
        <taxon>Bacteria</taxon>
        <taxon>Pseudomonadati</taxon>
        <taxon>Pseudomonadota</taxon>
        <taxon>Gammaproteobacteria</taxon>
        <taxon>Chromatiales</taxon>
        <taxon>Chromatiaceae</taxon>
        <taxon>Thiorhodococcus</taxon>
    </lineage>
</organism>
<evidence type="ECO:0000256" key="9">
    <source>
        <dbReference type="SAM" id="Phobius"/>
    </source>
</evidence>
<proteinExistence type="predicted"/>
<feature type="binding site" evidence="7">
    <location>
        <position position="35"/>
    </location>
    <ligand>
        <name>ATP</name>
        <dbReference type="ChEBI" id="CHEBI:30616"/>
    </ligand>
</feature>
<dbReference type="Gene3D" id="3.90.1580.10">
    <property type="entry name" value="paralog of FGE (formylglycine-generating enzyme)"/>
    <property type="match status" value="1"/>
</dbReference>
<evidence type="ECO:0000256" key="3">
    <source>
        <dbReference type="ARBA" id="ARBA00022679"/>
    </source>
</evidence>
<dbReference type="SMART" id="SM00220">
    <property type="entry name" value="S_TKc"/>
    <property type="match status" value="1"/>
</dbReference>
<name>A0A6M0K3Y8_9GAMM</name>
<feature type="domain" description="Protein kinase" evidence="10">
    <location>
        <begin position="6"/>
        <end position="263"/>
    </location>
</feature>
<dbReference type="Gene3D" id="1.10.510.10">
    <property type="entry name" value="Transferase(Phosphotransferase) domain 1"/>
    <property type="match status" value="1"/>
</dbReference>
<feature type="compositionally biased region" description="Polar residues" evidence="8">
    <location>
        <begin position="284"/>
        <end position="307"/>
    </location>
</feature>
<dbReference type="Gene3D" id="3.30.200.20">
    <property type="entry name" value="Phosphorylase Kinase, domain 1"/>
    <property type="match status" value="1"/>
</dbReference>
<dbReference type="GO" id="GO:0120147">
    <property type="term" value="F:formylglycine-generating oxidase activity"/>
    <property type="evidence" value="ECO:0007669"/>
    <property type="project" value="TreeGrafter"/>
</dbReference>
<dbReference type="InterPro" id="IPR011009">
    <property type="entry name" value="Kinase-like_dom_sf"/>
</dbReference>
<dbReference type="InterPro" id="IPR005532">
    <property type="entry name" value="SUMF_dom"/>
</dbReference>
<dbReference type="PANTHER" id="PTHR23150">
    <property type="entry name" value="SULFATASE MODIFYING FACTOR 1, 2"/>
    <property type="match status" value="1"/>
</dbReference>
<evidence type="ECO:0000256" key="7">
    <source>
        <dbReference type="PROSITE-ProRule" id="PRU10141"/>
    </source>
</evidence>
<dbReference type="SUPFAM" id="SSF56112">
    <property type="entry name" value="Protein kinase-like (PK-like)"/>
    <property type="match status" value="1"/>
</dbReference>
<dbReference type="PROSITE" id="PS00107">
    <property type="entry name" value="PROTEIN_KINASE_ATP"/>
    <property type="match status" value="1"/>
</dbReference>
<dbReference type="PANTHER" id="PTHR23150:SF19">
    <property type="entry name" value="FORMYLGLYCINE-GENERATING ENZYME"/>
    <property type="match status" value="1"/>
</dbReference>
<dbReference type="Proteomes" id="UP000483379">
    <property type="component" value="Unassembled WGS sequence"/>
</dbReference>
<keyword evidence="4 7" id="KW-0547">Nucleotide-binding</keyword>
<feature type="region of interest" description="Disordered" evidence="8">
    <location>
        <begin position="271"/>
        <end position="307"/>
    </location>
</feature>
<keyword evidence="2" id="KW-0723">Serine/threonine-protein kinase</keyword>
<keyword evidence="9" id="KW-0472">Membrane</keyword>
<evidence type="ECO:0000256" key="4">
    <source>
        <dbReference type="ARBA" id="ARBA00022741"/>
    </source>
</evidence>
<accession>A0A6M0K3Y8</accession>
<dbReference type="InterPro" id="IPR042095">
    <property type="entry name" value="SUMF_sf"/>
</dbReference>
<dbReference type="InterPro" id="IPR011990">
    <property type="entry name" value="TPR-like_helical_dom_sf"/>
</dbReference>
<dbReference type="SUPFAM" id="SSF56436">
    <property type="entry name" value="C-type lectin-like"/>
    <property type="match status" value="1"/>
</dbReference>
<dbReference type="CDD" id="cd14014">
    <property type="entry name" value="STKc_PknB_like"/>
    <property type="match status" value="1"/>
</dbReference>
<keyword evidence="9" id="KW-1133">Transmembrane helix</keyword>
<dbReference type="Pfam" id="PF03781">
    <property type="entry name" value="FGE-sulfatase"/>
    <property type="match status" value="1"/>
</dbReference>
<dbReference type="InterPro" id="IPR008271">
    <property type="entry name" value="Ser/Thr_kinase_AS"/>
</dbReference>
<feature type="transmembrane region" description="Helical" evidence="9">
    <location>
        <begin position="311"/>
        <end position="332"/>
    </location>
</feature>
<dbReference type="InterPro" id="IPR017441">
    <property type="entry name" value="Protein_kinase_ATP_BS"/>
</dbReference>
<keyword evidence="9" id="KW-0812">Transmembrane</keyword>
<dbReference type="InterPro" id="IPR000719">
    <property type="entry name" value="Prot_kinase_dom"/>
</dbReference>
<protein>
    <recommendedName>
        <fullName evidence="1">non-specific serine/threonine protein kinase</fullName>
        <ecNumber evidence="1">2.7.11.1</ecNumber>
    </recommendedName>
</protein>
<keyword evidence="6 7" id="KW-0067">ATP-binding</keyword>
<evidence type="ECO:0000259" key="10">
    <source>
        <dbReference type="PROSITE" id="PS50011"/>
    </source>
</evidence>
<dbReference type="GO" id="GO:0005524">
    <property type="term" value="F:ATP binding"/>
    <property type="evidence" value="ECO:0007669"/>
    <property type="project" value="UniProtKB-UniRule"/>
</dbReference>
<dbReference type="AlphaFoldDB" id="A0A6M0K3Y8"/>
<evidence type="ECO:0000256" key="2">
    <source>
        <dbReference type="ARBA" id="ARBA00022527"/>
    </source>
</evidence>
<evidence type="ECO:0000313" key="12">
    <source>
        <dbReference type="Proteomes" id="UP000483379"/>
    </source>
</evidence>
<dbReference type="Gene3D" id="1.25.40.10">
    <property type="entry name" value="Tetratricopeptide repeat domain"/>
    <property type="match status" value="2"/>
</dbReference>
<dbReference type="EMBL" id="JAAIJQ010000069">
    <property type="protein sequence ID" value="NEV63971.1"/>
    <property type="molecule type" value="Genomic_DNA"/>
</dbReference>
<evidence type="ECO:0000256" key="5">
    <source>
        <dbReference type="ARBA" id="ARBA00022777"/>
    </source>
</evidence>
<keyword evidence="3" id="KW-0808">Transferase</keyword>
<dbReference type="InterPro" id="IPR016187">
    <property type="entry name" value="CTDL_fold"/>
</dbReference>
<evidence type="ECO:0000256" key="8">
    <source>
        <dbReference type="SAM" id="MobiDB-lite"/>
    </source>
</evidence>
<evidence type="ECO:0000256" key="6">
    <source>
        <dbReference type="ARBA" id="ARBA00022840"/>
    </source>
</evidence>
<evidence type="ECO:0000313" key="11">
    <source>
        <dbReference type="EMBL" id="NEV63971.1"/>
    </source>
</evidence>
<dbReference type="SUPFAM" id="SSF48452">
    <property type="entry name" value="TPR-like"/>
    <property type="match status" value="1"/>
</dbReference>
<dbReference type="RefSeq" id="WP_164454434.1">
    <property type="nucleotide sequence ID" value="NZ_JAAIJQ010000069.1"/>
</dbReference>
<dbReference type="PROSITE" id="PS50011">
    <property type="entry name" value="PROTEIN_KINASE_DOM"/>
    <property type="match status" value="1"/>
</dbReference>
<keyword evidence="12" id="KW-1185">Reference proteome</keyword>
<comment type="caution">
    <text evidence="11">The sequence shown here is derived from an EMBL/GenBank/DDBJ whole genome shotgun (WGS) entry which is preliminary data.</text>
</comment>
<dbReference type="PROSITE" id="PS00108">
    <property type="entry name" value="PROTEIN_KINASE_ST"/>
    <property type="match status" value="1"/>
</dbReference>
<dbReference type="EC" id="2.7.11.1" evidence="1"/>
<sequence length="1054" mass="116354">MKIPGYTIIRELGAGGMATVYLARQDRLTRDVALKVMKPLAMAGGDFTTRFVKEGQIIAQLQHPQIVTIYDFDSSGGYHYFSMEYLPGGTLADEIKRGMPASRAVSIAKKIAEALAVAHARGVIHRDVKPQNILFRSDGTPVLTDFGIARAVTRDPDSMQLTSYGMVIGSPRYMSPEQSTGQSLDARSDLYSLGIVFYEMLTNQLPYEADDAVSLAMKHCNDPIPALPAGLESYQPILDKLLAKKPEDRFASAGQLIRALEALESTTTSTIADDDATRILPRGQDTTPDGPQTQARTRRQPTSETQRPSRWPVFAILGLLAALGVAVAVYLMQEDDQGRRAILAQLPQAEANRPETVVQYEDLAIQHFLESKTDASLSVIRLGLAITPDDARLLKLKSLVERDVEAKARLGEARELRRENRLEESLSKVEEGLRLAPSHPGLLELQSKLEQELADRKTRQAKDLLERARKAATAGRLDEAERLVEQGLTLTPQGPELIALREQIATRLQRARDLDATLRHITDLIAAERLQPALDEISAALVDHPDSSKLLDLRASVQRQLKRKVERQIAALLDEAKAQLSSGNTSQALAITAKGLALDPDHRALRTLDARIRQEQADETQRQADERLSRALAALDEGDLETSIALVDEGLRILPTHRGLLALRERIRERRTLAEQITTQLADCGTRFPTDQINIASSLEAKACYDGILSLDAGNAAALAAIGAVGDGVAERIPPLLERYRLAEAEAALARLQKIAPEHEQLSALQQALQQHRDFFPTLVDIKGGCFAMGSPDSETGRESDERQHNACVNDFRLGRFEVTMRDFERFVKATGYRTDAERGVGGMNGCESIDRDDAEPWGIKTWASWRKPNKYRSSRDDDPATCVSWNDATAYIAWLNKETSHSFRLPTEAEWEYAARAGTTLARFWGNGAGEQACDFSNTADLKTGWELGFPCGDAHEWAASVGSFRPNPWGLLDVLGNVWEWTCSEYDPAYGGAELLCAPPSVDAARVMRGGAWNSGPALVRSAYRNRNFPEMRYSFVGFRLAHDIPSQAERE</sequence>
<gene>
    <name evidence="11" type="ORF">G3446_19110</name>
</gene>
<dbReference type="Pfam" id="PF00069">
    <property type="entry name" value="Pkinase"/>
    <property type="match status" value="1"/>
</dbReference>
<dbReference type="FunFam" id="1.10.510.10:FF:000021">
    <property type="entry name" value="Serine/threonine protein kinase"/>
    <property type="match status" value="1"/>
</dbReference>
<dbReference type="InterPro" id="IPR019734">
    <property type="entry name" value="TPR_rpt"/>
</dbReference>
<dbReference type="InterPro" id="IPR051043">
    <property type="entry name" value="Sulfatase_Mod_Factor_Kinase"/>
</dbReference>
<reference evidence="11 12" key="1">
    <citation type="submission" date="2020-02" db="EMBL/GenBank/DDBJ databases">
        <title>Genome sequences of Thiorhodococcus mannitoliphagus and Thiorhodococcus minor, purple sulfur photosynthetic bacteria in the gammaproteobacterial family, Chromatiaceae.</title>
        <authorList>
            <person name="Aviles F.A."/>
            <person name="Meyer T.E."/>
            <person name="Kyndt J.A."/>
        </authorList>
    </citation>
    <scope>NUCLEOTIDE SEQUENCE [LARGE SCALE GENOMIC DNA]</scope>
    <source>
        <strain evidence="11 12">DSM 11518</strain>
    </source>
</reference>
<evidence type="ECO:0000256" key="1">
    <source>
        <dbReference type="ARBA" id="ARBA00012513"/>
    </source>
</evidence>
<dbReference type="SMART" id="SM00028">
    <property type="entry name" value="TPR"/>
    <property type="match status" value="4"/>
</dbReference>
<keyword evidence="5" id="KW-0418">Kinase</keyword>